<dbReference type="InterPro" id="IPR002895">
    <property type="entry name" value="Paramecium_SA"/>
</dbReference>
<dbReference type="Pfam" id="PF01508">
    <property type="entry name" value="Paramecium_SA"/>
    <property type="match status" value="1"/>
</dbReference>
<dbReference type="PANTHER" id="PTHR38934">
    <property type="entry name" value="HYPHALLY REGULATED CELL WALL PROTEIN 1"/>
    <property type="match status" value="1"/>
</dbReference>
<evidence type="ECO:0000256" key="1">
    <source>
        <dbReference type="ARBA" id="ARBA00022729"/>
    </source>
</evidence>
<dbReference type="Pfam" id="PF13948">
    <property type="entry name" value="DUF4215"/>
    <property type="match status" value="3"/>
</dbReference>
<dbReference type="EMBL" id="CAJJDP010000174">
    <property type="protein sequence ID" value="CAD8214178.1"/>
    <property type="molecule type" value="Genomic_DNA"/>
</dbReference>
<evidence type="ECO:0000256" key="2">
    <source>
        <dbReference type="ARBA" id="ARBA00022737"/>
    </source>
</evidence>
<evidence type="ECO:0000313" key="4">
    <source>
        <dbReference type="EMBL" id="CAD8214178.1"/>
    </source>
</evidence>
<dbReference type="PANTHER" id="PTHR38934:SF6">
    <property type="entry name" value="CHROMOSOME UNDETERMINED SCAFFOLD_176, WHOLE GENOME SHOTGUN SEQUENCE"/>
    <property type="match status" value="1"/>
</dbReference>
<comment type="caution">
    <text evidence="4">The sequence shown here is derived from an EMBL/GenBank/DDBJ whole genome shotgun (WGS) entry which is preliminary data.</text>
</comment>
<dbReference type="OrthoDB" id="28293at2759"/>
<keyword evidence="1" id="KW-0732">Signal</keyword>
<protein>
    <submittedName>
        <fullName evidence="4">Uncharacterized protein</fullName>
    </submittedName>
</protein>
<proteinExistence type="predicted"/>
<sequence length="489" mass="55742">MERICKNGPSLAQSHTDCIRFLSTCQKSSCRRKECFDYNYAIDSACASIFEDKRCATNGYQCILRGACEDIITSDGCTYDINLNPCVWINQKCYTKVVTLHQSQQLNIWNAVHIFQVAQPNKEEDALKNKSACYTDSENVECIWDDQLNQCFSNQCIDFCGDGIISSKEEECDDGNYLPYDGCYKCQIQCPLGCNSCNGWVCEECQNKGWQLMNGICTAICGDGYITGQELCDDGNQIEFDGCFDCNYSCHQKCLDCFQGLCLLCEDGYLEDGSQCFNICGDGLLIKKLEQCDDGNIQNNDGCNNACEVEDNWRCQQENNISVCKYNIQPVIILTKLSKSKSDNQEFRLSFSEQVRLNVNEINEEQFLQMIVVTIEIVQHSEYDVEIKPIVPITPILADVSYKIIVYFKSNLSNPQLTVTIRCENIVNIQDNTLLSNQANLLLKSPNKMSQDNYYLQNSPSQQDSHVYHLICHWNSFLLRQFRNFMESP</sequence>
<dbReference type="Proteomes" id="UP000683925">
    <property type="component" value="Unassembled WGS sequence"/>
</dbReference>
<dbReference type="AlphaFoldDB" id="A0A8S1YL23"/>
<keyword evidence="3" id="KW-1015">Disulfide bond</keyword>
<evidence type="ECO:0000313" key="5">
    <source>
        <dbReference type="Proteomes" id="UP000683925"/>
    </source>
</evidence>
<dbReference type="NCBIfam" id="TIGR02232">
    <property type="entry name" value="myxo_disulf_rpt"/>
    <property type="match status" value="3"/>
</dbReference>
<name>A0A8S1YL23_PAROT</name>
<keyword evidence="5" id="KW-1185">Reference proteome</keyword>
<dbReference type="InterPro" id="IPR011936">
    <property type="entry name" value="Myxo_disulph_rpt"/>
</dbReference>
<evidence type="ECO:0000256" key="3">
    <source>
        <dbReference type="ARBA" id="ARBA00023157"/>
    </source>
</evidence>
<gene>
    <name evidence="4" type="ORF">POCTA_138.1.T1710004</name>
</gene>
<reference evidence="4" key="1">
    <citation type="submission" date="2021-01" db="EMBL/GenBank/DDBJ databases">
        <authorList>
            <consortium name="Genoscope - CEA"/>
            <person name="William W."/>
        </authorList>
    </citation>
    <scope>NUCLEOTIDE SEQUENCE</scope>
</reference>
<accession>A0A8S1YL23</accession>
<organism evidence="4 5">
    <name type="scientific">Paramecium octaurelia</name>
    <dbReference type="NCBI Taxonomy" id="43137"/>
    <lineage>
        <taxon>Eukaryota</taxon>
        <taxon>Sar</taxon>
        <taxon>Alveolata</taxon>
        <taxon>Ciliophora</taxon>
        <taxon>Intramacronucleata</taxon>
        <taxon>Oligohymenophorea</taxon>
        <taxon>Peniculida</taxon>
        <taxon>Parameciidae</taxon>
        <taxon>Paramecium</taxon>
    </lineage>
</organism>
<keyword evidence="2" id="KW-0677">Repeat</keyword>